<evidence type="ECO:0000256" key="6">
    <source>
        <dbReference type="SAM" id="SignalP"/>
    </source>
</evidence>
<keyword evidence="9" id="KW-1185">Reference proteome</keyword>
<gene>
    <name evidence="8" type="ORF">EV652_11764</name>
</gene>
<dbReference type="Proteomes" id="UP000294508">
    <property type="component" value="Unassembled WGS sequence"/>
</dbReference>
<feature type="signal peptide" evidence="6">
    <location>
        <begin position="1"/>
        <end position="31"/>
    </location>
</feature>
<dbReference type="PROSITE" id="PS51257">
    <property type="entry name" value="PROKAR_LIPOPROTEIN"/>
    <property type="match status" value="1"/>
</dbReference>
<evidence type="ECO:0000256" key="5">
    <source>
        <dbReference type="ARBA" id="ARBA00023284"/>
    </source>
</evidence>
<dbReference type="InterPro" id="IPR036249">
    <property type="entry name" value="Thioredoxin-like_sf"/>
</dbReference>
<dbReference type="Pfam" id="PF08534">
    <property type="entry name" value="Redoxin"/>
    <property type="match status" value="1"/>
</dbReference>
<dbReference type="AlphaFoldDB" id="A0A4R2H032"/>
<organism evidence="8 9">
    <name type="scientific">Kribbella steppae</name>
    <dbReference type="NCBI Taxonomy" id="2512223"/>
    <lineage>
        <taxon>Bacteria</taxon>
        <taxon>Bacillati</taxon>
        <taxon>Actinomycetota</taxon>
        <taxon>Actinomycetes</taxon>
        <taxon>Propionibacteriales</taxon>
        <taxon>Kribbellaceae</taxon>
        <taxon>Kribbella</taxon>
    </lineage>
</organism>
<feature type="domain" description="Thioredoxin" evidence="7">
    <location>
        <begin position="65"/>
        <end position="202"/>
    </location>
</feature>
<evidence type="ECO:0000256" key="4">
    <source>
        <dbReference type="ARBA" id="ARBA00023157"/>
    </source>
</evidence>
<dbReference type="InterPro" id="IPR050553">
    <property type="entry name" value="Thioredoxin_ResA/DsbE_sf"/>
</dbReference>
<dbReference type="PROSITE" id="PS00194">
    <property type="entry name" value="THIOREDOXIN_1"/>
    <property type="match status" value="1"/>
</dbReference>
<evidence type="ECO:0000256" key="2">
    <source>
        <dbReference type="ARBA" id="ARBA00022748"/>
    </source>
</evidence>
<dbReference type="PANTHER" id="PTHR42852">
    <property type="entry name" value="THIOL:DISULFIDE INTERCHANGE PROTEIN DSBE"/>
    <property type="match status" value="1"/>
</dbReference>
<keyword evidence="4" id="KW-1015">Disulfide bond</keyword>
<sequence length="205" mass="21456">MNHKLGSRTTLCLIAGLVALTGVVACGPEQAGSKQESGGSQPKASSNAVAGADQLAACPSTPSKPPVSNALPDVTLRCLGDGPDIRLADLRGPLVVNVWAQWCGPCRDEAPYLAELAKTGKVQMLGIDYADPRPELAVKFATDEGLAYPHLVDADKTIQRALKVAGPPLTAFVDKDGAVVYVHHGVLTSQQQLDQLVRDKLGVTL</sequence>
<comment type="caution">
    <text evidence="8">The sequence shown here is derived from an EMBL/GenBank/DDBJ whole genome shotgun (WGS) entry which is preliminary data.</text>
</comment>
<dbReference type="InterPro" id="IPR013740">
    <property type="entry name" value="Redoxin"/>
</dbReference>
<dbReference type="GO" id="GO:0017004">
    <property type="term" value="P:cytochrome complex assembly"/>
    <property type="evidence" value="ECO:0007669"/>
    <property type="project" value="UniProtKB-KW"/>
</dbReference>
<dbReference type="SUPFAM" id="SSF52833">
    <property type="entry name" value="Thioredoxin-like"/>
    <property type="match status" value="1"/>
</dbReference>
<evidence type="ECO:0000256" key="1">
    <source>
        <dbReference type="ARBA" id="ARBA00004196"/>
    </source>
</evidence>
<dbReference type="InterPro" id="IPR013766">
    <property type="entry name" value="Thioredoxin_domain"/>
</dbReference>
<evidence type="ECO:0000313" key="9">
    <source>
        <dbReference type="Proteomes" id="UP000294508"/>
    </source>
</evidence>
<evidence type="ECO:0000259" key="7">
    <source>
        <dbReference type="PROSITE" id="PS51352"/>
    </source>
</evidence>
<dbReference type="CDD" id="cd02966">
    <property type="entry name" value="TlpA_like_family"/>
    <property type="match status" value="1"/>
</dbReference>
<dbReference type="GO" id="GO:0016491">
    <property type="term" value="F:oxidoreductase activity"/>
    <property type="evidence" value="ECO:0007669"/>
    <property type="project" value="InterPro"/>
</dbReference>
<dbReference type="InterPro" id="IPR017937">
    <property type="entry name" value="Thioredoxin_CS"/>
</dbReference>
<evidence type="ECO:0000256" key="3">
    <source>
        <dbReference type="ARBA" id="ARBA00022968"/>
    </source>
</evidence>
<keyword evidence="5" id="KW-0676">Redox-active center</keyword>
<keyword evidence="8" id="KW-0413">Isomerase</keyword>
<keyword evidence="3" id="KW-0812">Transmembrane</keyword>
<reference evidence="8 9" key="1">
    <citation type="journal article" date="2015" name="Stand. Genomic Sci.">
        <title>Genomic Encyclopedia of Bacterial and Archaeal Type Strains, Phase III: the genomes of soil and plant-associated and newly described type strains.</title>
        <authorList>
            <person name="Whitman W.B."/>
            <person name="Woyke T."/>
            <person name="Klenk H.P."/>
            <person name="Zhou Y."/>
            <person name="Lilburn T.G."/>
            <person name="Beck B.J."/>
            <person name="De Vos P."/>
            <person name="Vandamme P."/>
            <person name="Eisen J.A."/>
            <person name="Garrity G."/>
            <person name="Hugenholtz P."/>
            <person name="Kyrpides N.C."/>
        </authorList>
    </citation>
    <scope>NUCLEOTIDE SEQUENCE [LARGE SCALE GENOMIC DNA]</scope>
    <source>
        <strain evidence="8 9">VKM Ac-2572</strain>
    </source>
</reference>
<keyword evidence="6" id="KW-0732">Signal</keyword>
<name>A0A4R2H032_9ACTN</name>
<keyword evidence="3" id="KW-0735">Signal-anchor</keyword>
<evidence type="ECO:0000313" key="8">
    <source>
        <dbReference type="EMBL" id="TCO17611.1"/>
    </source>
</evidence>
<dbReference type="GO" id="GO:0016853">
    <property type="term" value="F:isomerase activity"/>
    <property type="evidence" value="ECO:0007669"/>
    <property type="project" value="UniProtKB-KW"/>
</dbReference>
<proteinExistence type="predicted"/>
<dbReference type="Gene3D" id="3.40.30.10">
    <property type="entry name" value="Glutaredoxin"/>
    <property type="match status" value="1"/>
</dbReference>
<dbReference type="EMBL" id="SLWN01000017">
    <property type="protein sequence ID" value="TCO17611.1"/>
    <property type="molecule type" value="Genomic_DNA"/>
</dbReference>
<keyword evidence="2" id="KW-0201">Cytochrome c-type biogenesis</keyword>
<accession>A0A4R2H032</accession>
<dbReference type="PROSITE" id="PS51352">
    <property type="entry name" value="THIOREDOXIN_2"/>
    <property type="match status" value="1"/>
</dbReference>
<comment type="subcellular location">
    <subcellularLocation>
        <location evidence="1">Cell envelope</location>
    </subcellularLocation>
</comment>
<feature type="chain" id="PRO_5020348140" evidence="6">
    <location>
        <begin position="32"/>
        <end position="205"/>
    </location>
</feature>
<dbReference type="GO" id="GO:0030313">
    <property type="term" value="C:cell envelope"/>
    <property type="evidence" value="ECO:0007669"/>
    <property type="project" value="UniProtKB-SubCell"/>
</dbReference>
<dbReference type="PANTHER" id="PTHR42852:SF6">
    <property type="entry name" value="THIOL:DISULFIDE INTERCHANGE PROTEIN DSBE"/>
    <property type="match status" value="1"/>
</dbReference>
<dbReference type="RefSeq" id="WP_242002230.1">
    <property type="nucleotide sequence ID" value="NZ_SLWN01000017.1"/>
</dbReference>
<protein>
    <submittedName>
        <fullName evidence="8">Thiol-disulfide isomerase/thioredoxin</fullName>
    </submittedName>
</protein>